<dbReference type="Pfam" id="PF15575">
    <property type="entry name" value="Imm49"/>
    <property type="match status" value="2"/>
</dbReference>
<dbReference type="EMBL" id="BSBI01000013">
    <property type="protein sequence ID" value="GLF98086.1"/>
    <property type="molecule type" value="Genomic_DNA"/>
</dbReference>
<evidence type="ECO:0000313" key="2">
    <source>
        <dbReference type="Proteomes" id="UP001291653"/>
    </source>
</evidence>
<keyword evidence="2" id="KW-1185">Reference proteome</keyword>
<accession>A0ABQ5P662</accession>
<organism evidence="1 2">
    <name type="scientific">Streptomyces yaizuensis</name>
    <dbReference type="NCBI Taxonomy" id="2989713"/>
    <lineage>
        <taxon>Bacteria</taxon>
        <taxon>Bacillati</taxon>
        <taxon>Actinomycetota</taxon>
        <taxon>Actinomycetes</taxon>
        <taxon>Kitasatosporales</taxon>
        <taxon>Streptomycetaceae</taxon>
        <taxon>Streptomyces</taxon>
    </lineage>
</organism>
<gene>
    <name evidence="1" type="ORF">SYYSPA8_27335</name>
</gene>
<name>A0ABQ5P662_9ACTN</name>
<dbReference type="Proteomes" id="UP001291653">
    <property type="component" value="Unassembled WGS sequence"/>
</dbReference>
<comment type="caution">
    <text evidence="1">The sequence shown here is derived from an EMBL/GenBank/DDBJ whole genome shotgun (WGS) entry which is preliminary data.</text>
</comment>
<evidence type="ECO:0000313" key="1">
    <source>
        <dbReference type="EMBL" id="GLF98086.1"/>
    </source>
</evidence>
<proteinExistence type="predicted"/>
<protein>
    <submittedName>
        <fullName evidence="1">Immunity 49 family protein</fullName>
    </submittedName>
</protein>
<reference evidence="1 2" key="1">
    <citation type="submission" date="2022-10" db="EMBL/GenBank/DDBJ databases">
        <title>Draft genome sequence of Streptomyces sp. YSPA8.</title>
        <authorList>
            <person name="Moriuchi R."/>
            <person name="Dohra H."/>
            <person name="Yamamura H."/>
            <person name="Kodani S."/>
        </authorList>
    </citation>
    <scope>NUCLEOTIDE SEQUENCE [LARGE SCALE GENOMIC DNA]</scope>
    <source>
        <strain evidence="1 2">YSPA8</strain>
    </source>
</reference>
<sequence>MLIKRHPVAEAAVAAALEDASNRLTRLVISSSKAGRMGTATWSLIADEFLDYLAALSARDPALASPEAEAVLQAAAEAATGAVRYAEYWPHEQFSVFINYSNYGVTYRPEGDEEDQEDVTLSQFLDAVCLAVLTDSAEQHSEAFGFAREGLRRGRDGDPGAELMHGLMAYVLGDLEDDGPWPPSGQQRLAALEAGLARVPEAEAAQPYAVGLAALKDLAAGDRDGFQDKVTRLLLTEADRMDEGSPLRALLPLVPLALTALAHRDRDWSLPLTTHYLPRSLVRGFDATGPRVGPYGTGRRPDAVAALGGGGRVTVDRPGDPQEPLDPGYLATSEKDYEENLAAEDGKQRTGRDIGYALTDPYLVDVLGCGDEEQRRRAVLRGSQAAGAFFRTLLAEPGSEVEVVVDGRELTVAAFGGSGEFGAAAWQTAVNWTLTSGVREDLAPVVLGGIRILARGDGSAFAAYRRALLSYLHDDDPRPVMDEALAAHEQAASWGYLMPPAILLSQLVDGDEESFSLALADALEEHRAYFEVGDRNDFGEGAISPDILALACHARRRGWQIRVDSPYLPAMLLHPLSNATG</sequence>
<dbReference type="RefSeq" id="WP_323450075.1">
    <property type="nucleotide sequence ID" value="NZ_BSBI01000013.1"/>
</dbReference>
<dbReference type="InterPro" id="IPR029074">
    <property type="entry name" value="Imm49"/>
</dbReference>